<sequence>LFDADDDIMDIIGDNDKEFEPFEALLDVVTLDTTQKDGENKFERAEAYGIPIL</sequence>
<keyword evidence="2" id="KW-1185">Reference proteome</keyword>
<dbReference type="Proteomes" id="UP001642360">
    <property type="component" value="Unassembled WGS sequence"/>
</dbReference>
<accession>A0ABC8RFT5</accession>
<name>A0ABC8RFT5_9AQUA</name>
<comment type="caution">
    <text evidence="1">The sequence shown here is derived from an EMBL/GenBank/DDBJ whole genome shotgun (WGS) entry which is preliminary data.</text>
</comment>
<evidence type="ECO:0000313" key="2">
    <source>
        <dbReference type="Proteomes" id="UP001642360"/>
    </source>
</evidence>
<dbReference type="AlphaFoldDB" id="A0ABC8RFT5"/>
<dbReference type="EMBL" id="CAUOFW020001320">
    <property type="protein sequence ID" value="CAK9143662.1"/>
    <property type="molecule type" value="Genomic_DNA"/>
</dbReference>
<protein>
    <submittedName>
        <fullName evidence="1">Uncharacterized protein</fullName>
    </submittedName>
</protein>
<reference evidence="1 2" key="1">
    <citation type="submission" date="2024-02" db="EMBL/GenBank/DDBJ databases">
        <authorList>
            <person name="Vignale AGUSTIN F."/>
            <person name="Sosa J E."/>
            <person name="Modenutti C."/>
        </authorList>
    </citation>
    <scope>NUCLEOTIDE SEQUENCE [LARGE SCALE GENOMIC DNA]</scope>
</reference>
<feature type="non-terminal residue" evidence="1">
    <location>
        <position position="1"/>
    </location>
</feature>
<proteinExistence type="predicted"/>
<evidence type="ECO:0000313" key="1">
    <source>
        <dbReference type="EMBL" id="CAK9143662.1"/>
    </source>
</evidence>
<gene>
    <name evidence="1" type="ORF">ILEXP_LOCUS11380</name>
</gene>
<organism evidence="1 2">
    <name type="scientific">Ilex paraguariensis</name>
    <name type="common">yerba mate</name>
    <dbReference type="NCBI Taxonomy" id="185542"/>
    <lineage>
        <taxon>Eukaryota</taxon>
        <taxon>Viridiplantae</taxon>
        <taxon>Streptophyta</taxon>
        <taxon>Embryophyta</taxon>
        <taxon>Tracheophyta</taxon>
        <taxon>Spermatophyta</taxon>
        <taxon>Magnoliopsida</taxon>
        <taxon>eudicotyledons</taxon>
        <taxon>Gunneridae</taxon>
        <taxon>Pentapetalae</taxon>
        <taxon>asterids</taxon>
        <taxon>campanulids</taxon>
        <taxon>Aquifoliales</taxon>
        <taxon>Aquifoliaceae</taxon>
        <taxon>Ilex</taxon>
    </lineage>
</organism>